<dbReference type="Pfam" id="PF02198">
    <property type="entry name" value="SAM_PNT"/>
    <property type="match status" value="1"/>
</dbReference>
<dbReference type="EMBL" id="MTYJ01000002">
    <property type="protein sequence ID" value="OQV25771.1"/>
    <property type="molecule type" value="Genomic_DNA"/>
</dbReference>
<feature type="compositionally biased region" description="Polar residues" evidence="4">
    <location>
        <begin position="98"/>
        <end position="115"/>
    </location>
</feature>
<evidence type="ECO:0000256" key="3">
    <source>
        <dbReference type="RuleBase" id="RU004019"/>
    </source>
</evidence>
<comment type="similarity">
    <text evidence="1 3">Belongs to the ETS family.</text>
</comment>
<comment type="subcellular location">
    <subcellularLocation>
        <location evidence="3">Nucleus</location>
    </subcellularLocation>
</comment>
<feature type="compositionally biased region" description="Basic and acidic residues" evidence="4">
    <location>
        <begin position="38"/>
        <end position="51"/>
    </location>
</feature>
<proteinExistence type="inferred from homology"/>
<feature type="domain" description="ETS" evidence="5">
    <location>
        <begin position="426"/>
        <end position="506"/>
    </location>
</feature>
<dbReference type="Gene3D" id="1.10.10.10">
    <property type="entry name" value="Winged helix-like DNA-binding domain superfamily/Winged helix DNA-binding domain"/>
    <property type="match status" value="1"/>
</dbReference>
<dbReference type="GO" id="GO:0000981">
    <property type="term" value="F:DNA-binding transcription factor activity, RNA polymerase II-specific"/>
    <property type="evidence" value="ECO:0007669"/>
    <property type="project" value="TreeGrafter"/>
</dbReference>
<keyword evidence="3" id="KW-0539">Nucleus</keyword>
<dbReference type="AlphaFoldDB" id="A0A1W0XEJ3"/>
<dbReference type="GO" id="GO:0043565">
    <property type="term" value="F:sequence-specific DNA binding"/>
    <property type="evidence" value="ECO:0007669"/>
    <property type="project" value="InterPro"/>
</dbReference>
<dbReference type="InterPro" id="IPR046328">
    <property type="entry name" value="ETS_fam"/>
</dbReference>
<reference evidence="8" key="1">
    <citation type="submission" date="2017-01" db="EMBL/GenBank/DDBJ databases">
        <title>Comparative genomics of anhydrobiosis in the tardigrade Hypsibius dujardini.</title>
        <authorList>
            <person name="Yoshida Y."/>
            <person name="Koutsovoulos G."/>
            <person name="Laetsch D."/>
            <person name="Stevens L."/>
            <person name="Kumar S."/>
            <person name="Horikawa D."/>
            <person name="Ishino K."/>
            <person name="Komine S."/>
            <person name="Tomita M."/>
            <person name="Blaxter M."/>
            <person name="Arakawa K."/>
        </authorList>
    </citation>
    <scope>NUCLEOTIDE SEQUENCE [LARGE SCALE GENOMIC DNA]</scope>
    <source>
        <strain evidence="8">Z151</strain>
    </source>
</reference>
<dbReference type="GO" id="GO:0005634">
    <property type="term" value="C:nucleus"/>
    <property type="evidence" value="ECO:0007669"/>
    <property type="project" value="UniProtKB-SubCell"/>
</dbReference>
<keyword evidence="2 3" id="KW-0238">DNA-binding</keyword>
<dbReference type="Pfam" id="PF00178">
    <property type="entry name" value="Ets"/>
    <property type="match status" value="1"/>
</dbReference>
<gene>
    <name evidence="7" type="ORF">BV898_00697</name>
</gene>
<dbReference type="InterPro" id="IPR036390">
    <property type="entry name" value="WH_DNA-bd_sf"/>
</dbReference>
<dbReference type="OrthoDB" id="10067219at2759"/>
<evidence type="ECO:0000259" key="6">
    <source>
        <dbReference type="PROSITE" id="PS51433"/>
    </source>
</evidence>
<dbReference type="Proteomes" id="UP000192578">
    <property type="component" value="Unassembled WGS sequence"/>
</dbReference>
<organism evidence="7 8">
    <name type="scientific">Hypsibius exemplaris</name>
    <name type="common">Freshwater tardigrade</name>
    <dbReference type="NCBI Taxonomy" id="2072580"/>
    <lineage>
        <taxon>Eukaryota</taxon>
        <taxon>Metazoa</taxon>
        <taxon>Ecdysozoa</taxon>
        <taxon>Tardigrada</taxon>
        <taxon>Eutardigrada</taxon>
        <taxon>Parachela</taxon>
        <taxon>Hypsibioidea</taxon>
        <taxon>Hypsibiidae</taxon>
        <taxon>Hypsibius</taxon>
    </lineage>
</organism>
<evidence type="ECO:0000256" key="2">
    <source>
        <dbReference type="ARBA" id="ARBA00023125"/>
    </source>
</evidence>
<feature type="domain" description="PNT" evidence="6">
    <location>
        <begin position="282"/>
        <end position="368"/>
    </location>
</feature>
<keyword evidence="8" id="KW-1185">Reference proteome</keyword>
<dbReference type="PROSITE" id="PS00346">
    <property type="entry name" value="ETS_DOMAIN_2"/>
    <property type="match status" value="1"/>
</dbReference>
<name>A0A1W0XEJ3_HYPEX</name>
<dbReference type="Gene3D" id="3.10.20.90">
    <property type="entry name" value="Phosphatidylinositol 3-kinase Catalytic Subunit, Chain A, domain 1"/>
    <property type="match status" value="1"/>
</dbReference>
<feature type="compositionally biased region" description="Basic residues" evidence="4">
    <location>
        <begin position="73"/>
        <end position="88"/>
    </location>
</feature>
<dbReference type="SMART" id="SM00413">
    <property type="entry name" value="ETS"/>
    <property type="match status" value="1"/>
</dbReference>
<dbReference type="GO" id="GO:0030154">
    <property type="term" value="P:cell differentiation"/>
    <property type="evidence" value="ECO:0007669"/>
    <property type="project" value="TreeGrafter"/>
</dbReference>
<dbReference type="PANTHER" id="PTHR11849">
    <property type="entry name" value="ETS"/>
    <property type="match status" value="1"/>
</dbReference>
<evidence type="ECO:0000256" key="4">
    <source>
        <dbReference type="SAM" id="MobiDB-lite"/>
    </source>
</evidence>
<feature type="compositionally biased region" description="Low complexity" evidence="4">
    <location>
        <begin position="53"/>
        <end position="67"/>
    </location>
</feature>
<dbReference type="SMART" id="SM00251">
    <property type="entry name" value="SAM_PNT"/>
    <property type="match status" value="1"/>
</dbReference>
<protein>
    <submittedName>
        <fullName evidence="7">GA-binding protein alpha chain</fullName>
    </submittedName>
</protein>
<evidence type="ECO:0000313" key="8">
    <source>
        <dbReference type="Proteomes" id="UP000192578"/>
    </source>
</evidence>
<accession>A0A1W0XEJ3</accession>
<evidence type="ECO:0000256" key="1">
    <source>
        <dbReference type="ARBA" id="ARBA00005562"/>
    </source>
</evidence>
<dbReference type="SUPFAM" id="SSF47769">
    <property type="entry name" value="SAM/Pointed domain"/>
    <property type="match status" value="1"/>
</dbReference>
<sequence>MSEEPNDPQAASLINQSTTAAALILQAMGKRQISGALVEKDGKNRQGRDVDLSSSSPDESAASTPEAGEPEVKRRKPARPHKVKRSTSGRRVDPSVSPVKSKTTSGGVDTETSAATFPPPDTKLSSSAVTKKEKELSSSNSGNGSTMIVHAVNHEFEVEVDVEATLRTVIRLLQPSLNYDLSQAAITLRGEHELNMDTRLRSFVRDGSQGMVKVKVVVVCHPTEKLQLTIMDVLKAETVAGSKRPLAPPVAQTSDLKVSAKKRSLNPKKLAIAGQHDDSDWVTSESFVLLRSSLGLPLDPAKWDGSHVSHWLAWATKSFSLPDLDVIVFSRMNGAQLTTMSRDMFTALVGKDRDDLFWRHFQILRNTKRAAVPAKRITPEYIPSPSTPKVASKRASRTTGIRRPLTMSDGWKNREDLFASVNAGTIQLWQFLLETLAAGRERDSIEWTGEPGEFVLIEPERVAELWGRRKNKDNMNYEKMSRALRYYYGGDVLAKVPGKHYTYKFICDLAAVGYTGPTVPQSSSFSGSVGAGVSHAGSSSPPGTFHSSQPSSPSSSHHGSAGDSDGSIDLSMRNHKASAAGRVGSLTNALESIRRHNERSASQVAA</sequence>
<dbReference type="Gene3D" id="1.10.150.50">
    <property type="entry name" value="Transcription Factor, Ets-1"/>
    <property type="match status" value="1"/>
</dbReference>
<dbReference type="PROSITE" id="PS51433">
    <property type="entry name" value="PNT"/>
    <property type="match status" value="1"/>
</dbReference>
<dbReference type="InterPro" id="IPR000418">
    <property type="entry name" value="Ets_dom"/>
</dbReference>
<feature type="region of interest" description="Disordered" evidence="4">
    <location>
        <begin position="36"/>
        <end position="145"/>
    </location>
</feature>
<feature type="compositionally biased region" description="Low complexity" evidence="4">
    <location>
        <begin position="523"/>
        <end position="571"/>
    </location>
</feature>
<evidence type="ECO:0000313" key="7">
    <source>
        <dbReference type="EMBL" id="OQV25771.1"/>
    </source>
</evidence>
<dbReference type="InterPro" id="IPR036388">
    <property type="entry name" value="WH-like_DNA-bd_sf"/>
</dbReference>
<dbReference type="PROSITE" id="PS50061">
    <property type="entry name" value="ETS_DOMAIN_3"/>
    <property type="match status" value="1"/>
</dbReference>
<dbReference type="PANTHER" id="PTHR11849:SF195">
    <property type="entry name" value="GA-BINDING PROTEIN ALPHA CHAIN"/>
    <property type="match status" value="1"/>
</dbReference>
<dbReference type="InterPro" id="IPR003118">
    <property type="entry name" value="Pointed_dom"/>
</dbReference>
<feature type="region of interest" description="Disordered" evidence="4">
    <location>
        <begin position="523"/>
        <end position="606"/>
    </location>
</feature>
<comment type="caution">
    <text evidence="7">The sequence shown here is derived from an EMBL/GenBank/DDBJ whole genome shotgun (WGS) entry which is preliminary data.</text>
</comment>
<dbReference type="InterPro" id="IPR013761">
    <property type="entry name" value="SAM/pointed_sf"/>
</dbReference>
<dbReference type="SUPFAM" id="SSF46785">
    <property type="entry name" value="Winged helix' DNA-binding domain"/>
    <property type="match status" value="1"/>
</dbReference>
<evidence type="ECO:0000259" key="5">
    <source>
        <dbReference type="PROSITE" id="PS50061"/>
    </source>
</evidence>
<dbReference type="PRINTS" id="PR00454">
    <property type="entry name" value="ETSDOMAIN"/>
</dbReference>